<accession>A0A4R1EP27</accession>
<feature type="region of interest" description="Disordered" evidence="1">
    <location>
        <begin position="289"/>
        <end position="310"/>
    </location>
</feature>
<evidence type="ECO:0000256" key="1">
    <source>
        <dbReference type="SAM" id="MobiDB-lite"/>
    </source>
</evidence>
<gene>
    <name evidence="2" type="ORF">EV695_3765</name>
</gene>
<evidence type="ECO:0000313" key="3">
    <source>
        <dbReference type="Proteomes" id="UP000294887"/>
    </source>
</evidence>
<dbReference type="Proteomes" id="UP000294887">
    <property type="component" value="Unassembled WGS sequence"/>
</dbReference>
<keyword evidence="3" id="KW-1185">Reference proteome</keyword>
<protein>
    <submittedName>
        <fullName evidence="2">Uncharacterized protein</fullName>
    </submittedName>
</protein>
<organism evidence="2 3">
    <name type="scientific">Cocleimonas flava</name>
    <dbReference type="NCBI Taxonomy" id="634765"/>
    <lineage>
        <taxon>Bacteria</taxon>
        <taxon>Pseudomonadati</taxon>
        <taxon>Pseudomonadota</taxon>
        <taxon>Gammaproteobacteria</taxon>
        <taxon>Thiotrichales</taxon>
        <taxon>Thiotrichaceae</taxon>
        <taxon>Cocleimonas</taxon>
    </lineage>
</organism>
<dbReference type="AlphaFoldDB" id="A0A4R1EP27"/>
<dbReference type="EMBL" id="SMFQ01000005">
    <property type="protein sequence ID" value="TCJ83027.1"/>
    <property type="molecule type" value="Genomic_DNA"/>
</dbReference>
<name>A0A4R1EP27_9GAMM</name>
<sequence length="310" mass="34290">MLYAQNSFIKVTLLIIISIMIANSCYAQQPKYPAAVMLGDGDNKKMFVFNKLVNCSAPKEKTGEFDAALVIDASNPFPKMSISGRLKSANVVIDISDTVSYKSQGKIKWFENQGFYYRNSFEHWENGSLIGKTPSVVSLNCFYDKKSVSEKTLKNDGVDSSGQVSAEKLKEAESGAHTMIRKKLNEAKSKKNTVKPKAYATFMARNTYPPLKMKSYHLDTFNECRNPSADDNTISIDVSAKYDETSMKITGTLESPNFDISLGEGKVFSGKGKFLQSKNDEHTFHLSLKPSTGSKATQPKTFTGGFSCSQ</sequence>
<evidence type="ECO:0000313" key="2">
    <source>
        <dbReference type="EMBL" id="TCJ83027.1"/>
    </source>
</evidence>
<dbReference type="RefSeq" id="WP_131907517.1">
    <property type="nucleotide sequence ID" value="NZ_BAAAFU010000007.1"/>
</dbReference>
<reference evidence="2 3" key="1">
    <citation type="submission" date="2019-03" db="EMBL/GenBank/DDBJ databases">
        <title>Genomic Encyclopedia of Type Strains, Phase IV (KMG-IV): sequencing the most valuable type-strain genomes for metagenomic binning, comparative biology and taxonomic classification.</title>
        <authorList>
            <person name="Goeker M."/>
        </authorList>
    </citation>
    <scope>NUCLEOTIDE SEQUENCE [LARGE SCALE GENOMIC DNA]</scope>
    <source>
        <strain evidence="2 3">DSM 24830</strain>
    </source>
</reference>
<comment type="caution">
    <text evidence="2">The sequence shown here is derived from an EMBL/GenBank/DDBJ whole genome shotgun (WGS) entry which is preliminary data.</text>
</comment>
<proteinExistence type="predicted"/>